<dbReference type="SUPFAM" id="SSF55874">
    <property type="entry name" value="ATPase domain of HSP90 chaperone/DNA topoisomerase II/histidine kinase"/>
    <property type="match status" value="1"/>
</dbReference>
<keyword evidence="3" id="KW-0547">Nucleotide-binding</keyword>
<dbReference type="EMBL" id="JBHSKM010000028">
    <property type="protein sequence ID" value="MFC5218839.1"/>
    <property type="molecule type" value="Genomic_DNA"/>
</dbReference>
<sequence length="96" mass="10308">MVDALTIVSELLTNAVLHSGTTEIRLTVTRQDDFLRIEVDDGQEGSVRPKSANNNDQSGRGLAIVEGLVQENDGKWGVSDDGTTVWCLLPAPQEGS</sequence>
<evidence type="ECO:0000259" key="2">
    <source>
        <dbReference type="Pfam" id="PF02518"/>
    </source>
</evidence>
<proteinExistence type="predicted"/>
<dbReference type="InterPro" id="IPR003594">
    <property type="entry name" value="HATPase_dom"/>
</dbReference>
<keyword evidence="3" id="KW-0067">ATP-binding</keyword>
<dbReference type="Gene3D" id="3.30.565.10">
    <property type="entry name" value="Histidine kinase-like ATPase, C-terminal domain"/>
    <property type="match status" value="1"/>
</dbReference>
<feature type="domain" description="Histidine kinase/HSP90-like ATPase" evidence="2">
    <location>
        <begin position="6"/>
        <end position="92"/>
    </location>
</feature>
<evidence type="ECO:0000313" key="4">
    <source>
        <dbReference type="Proteomes" id="UP001596263"/>
    </source>
</evidence>
<dbReference type="PANTHER" id="PTHR35526">
    <property type="entry name" value="ANTI-SIGMA-F FACTOR RSBW-RELATED"/>
    <property type="match status" value="1"/>
</dbReference>
<keyword evidence="1" id="KW-0723">Serine/threonine-protein kinase</keyword>
<keyword evidence="4" id="KW-1185">Reference proteome</keyword>
<evidence type="ECO:0000256" key="1">
    <source>
        <dbReference type="ARBA" id="ARBA00022527"/>
    </source>
</evidence>
<dbReference type="InterPro" id="IPR036890">
    <property type="entry name" value="HATPase_C_sf"/>
</dbReference>
<keyword evidence="1" id="KW-0418">Kinase</keyword>
<keyword evidence="1" id="KW-0808">Transferase</keyword>
<dbReference type="CDD" id="cd16936">
    <property type="entry name" value="HATPase_RsbW-like"/>
    <property type="match status" value="1"/>
</dbReference>
<dbReference type="Proteomes" id="UP001596263">
    <property type="component" value="Unassembled WGS sequence"/>
</dbReference>
<accession>A0ABW0CSD3</accession>
<comment type="caution">
    <text evidence="3">The sequence shown here is derived from an EMBL/GenBank/DDBJ whole genome shotgun (WGS) entry which is preliminary data.</text>
</comment>
<dbReference type="Pfam" id="PF02518">
    <property type="entry name" value="HATPase_c"/>
    <property type="match status" value="1"/>
</dbReference>
<organism evidence="3 4">
    <name type="scientific">Streptomyces coerulescens</name>
    <dbReference type="NCBI Taxonomy" id="29304"/>
    <lineage>
        <taxon>Bacteria</taxon>
        <taxon>Bacillati</taxon>
        <taxon>Actinomycetota</taxon>
        <taxon>Actinomycetes</taxon>
        <taxon>Kitasatosporales</taxon>
        <taxon>Streptomycetaceae</taxon>
        <taxon>Streptomyces</taxon>
    </lineage>
</organism>
<protein>
    <submittedName>
        <fullName evidence="3">ATP-binding protein</fullName>
    </submittedName>
</protein>
<dbReference type="RefSeq" id="WP_380862031.1">
    <property type="nucleotide sequence ID" value="NZ_JBHSKM010000028.1"/>
</dbReference>
<evidence type="ECO:0000313" key="3">
    <source>
        <dbReference type="EMBL" id="MFC5218839.1"/>
    </source>
</evidence>
<reference evidence="4" key="1">
    <citation type="journal article" date="2019" name="Int. J. Syst. Evol. Microbiol.">
        <title>The Global Catalogue of Microorganisms (GCM) 10K type strain sequencing project: providing services to taxonomists for standard genome sequencing and annotation.</title>
        <authorList>
            <consortium name="The Broad Institute Genomics Platform"/>
            <consortium name="The Broad Institute Genome Sequencing Center for Infectious Disease"/>
            <person name="Wu L."/>
            <person name="Ma J."/>
        </authorList>
    </citation>
    <scope>NUCLEOTIDE SEQUENCE [LARGE SCALE GENOMIC DNA]</scope>
    <source>
        <strain evidence="4">KCTC 42586</strain>
    </source>
</reference>
<dbReference type="GO" id="GO:0005524">
    <property type="term" value="F:ATP binding"/>
    <property type="evidence" value="ECO:0007669"/>
    <property type="project" value="UniProtKB-KW"/>
</dbReference>
<dbReference type="PANTHER" id="PTHR35526:SF3">
    <property type="entry name" value="ANTI-SIGMA-F FACTOR RSBW"/>
    <property type="match status" value="1"/>
</dbReference>
<gene>
    <name evidence="3" type="ORF">ACFPQ9_33830</name>
</gene>
<name>A0ABW0CSD3_STRCD</name>
<dbReference type="InterPro" id="IPR050267">
    <property type="entry name" value="Anti-sigma-factor_SerPK"/>
</dbReference>